<dbReference type="Proteomes" id="UP000640333">
    <property type="component" value="Unassembled WGS sequence"/>
</dbReference>
<proteinExistence type="predicted"/>
<dbReference type="Pfam" id="PF08241">
    <property type="entry name" value="Methyltransf_11"/>
    <property type="match status" value="1"/>
</dbReference>
<accession>A0A8J7K026</accession>
<gene>
    <name evidence="3" type="ORF">IOQ59_14530</name>
</gene>
<dbReference type="GO" id="GO:0008757">
    <property type="term" value="F:S-adenosylmethionine-dependent methyltransferase activity"/>
    <property type="evidence" value="ECO:0007669"/>
    <property type="project" value="InterPro"/>
</dbReference>
<keyword evidence="4" id="KW-1185">Reference proteome</keyword>
<dbReference type="PANTHER" id="PTHR43591">
    <property type="entry name" value="METHYLTRANSFERASE"/>
    <property type="match status" value="1"/>
</dbReference>
<feature type="domain" description="Methyltransferase type 11" evidence="2">
    <location>
        <begin position="65"/>
        <end position="162"/>
    </location>
</feature>
<protein>
    <submittedName>
        <fullName evidence="3">Methyltransferase domain-containing protein</fullName>
    </submittedName>
</protein>
<keyword evidence="3" id="KW-0808">Transferase</keyword>
<organism evidence="3 4">
    <name type="scientific">Pontibacterium sinense</name>
    <dbReference type="NCBI Taxonomy" id="2781979"/>
    <lineage>
        <taxon>Bacteria</taxon>
        <taxon>Pseudomonadati</taxon>
        <taxon>Pseudomonadota</taxon>
        <taxon>Gammaproteobacteria</taxon>
        <taxon>Oceanospirillales</taxon>
        <taxon>Oceanospirillaceae</taxon>
        <taxon>Pontibacterium</taxon>
    </lineage>
</organism>
<keyword evidence="3" id="KW-0489">Methyltransferase</keyword>
<evidence type="ECO:0000313" key="3">
    <source>
        <dbReference type="EMBL" id="MBE9398474.1"/>
    </source>
</evidence>
<dbReference type="CDD" id="cd02440">
    <property type="entry name" value="AdoMet_MTases"/>
    <property type="match status" value="1"/>
</dbReference>
<evidence type="ECO:0000256" key="1">
    <source>
        <dbReference type="SAM" id="MobiDB-lite"/>
    </source>
</evidence>
<evidence type="ECO:0000313" key="4">
    <source>
        <dbReference type="Proteomes" id="UP000640333"/>
    </source>
</evidence>
<dbReference type="GO" id="GO:0032259">
    <property type="term" value="P:methylation"/>
    <property type="evidence" value="ECO:0007669"/>
    <property type="project" value="UniProtKB-KW"/>
</dbReference>
<dbReference type="InterPro" id="IPR029063">
    <property type="entry name" value="SAM-dependent_MTases_sf"/>
</dbReference>
<dbReference type="Gene3D" id="3.40.50.150">
    <property type="entry name" value="Vaccinia Virus protein VP39"/>
    <property type="match status" value="1"/>
</dbReference>
<sequence length="279" mass="30595">MPALVTDHYEQKLDADTIIRQLQEAYPNGPNQFQLAPVDQLHIGGIKASLKLIERIGELKPNSVLDIGSGLGGLMRLVGDKLDLQIIGLDITHPLNHINQRLSALNDANPIPALITGDAHHLPFPDNQFDLIVFQHSLLNMPDATLVLSECKRILSAEGSILLHEVLEGPNHSNIKYPVPWARSADSSHLRSQQELESLIQSAGFKIDTFSDWSQEALSWRKRQSEKEQQAKDSGQATQPPVSPALILGPEFGQMGANVMRNLGSEAARVVEVLARSIG</sequence>
<dbReference type="RefSeq" id="WP_193954111.1">
    <property type="nucleotide sequence ID" value="NZ_JADEYS010000015.1"/>
</dbReference>
<dbReference type="AlphaFoldDB" id="A0A8J7K026"/>
<dbReference type="InterPro" id="IPR013216">
    <property type="entry name" value="Methyltransf_11"/>
</dbReference>
<dbReference type="SUPFAM" id="SSF53335">
    <property type="entry name" value="S-adenosyl-L-methionine-dependent methyltransferases"/>
    <property type="match status" value="1"/>
</dbReference>
<feature type="region of interest" description="Disordered" evidence="1">
    <location>
        <begin position="223"/>
        <end position="246"/>
    </location>
</feature>
<evidence type="ECO:0000259" key="2">
    <source>
        <dbReference type="Pfam" id="PF08241"/>
    </source>
</evidence>
<comment type="caution">
    <text evidence="3">The sequence shown here is derived from an EMBL/GenBank/DDBJ whole genome shotgun (WGS) entry which is preliminary data.</text>
</comment>
<reference evidence="3" key="1">
    <citation type="submission" date="2020-10" db="EMBL/GenBank/DDBJ databases">
        <title>Bacterium isolated from coastal waters sediment.</title>
        <authorList>
            <person name="Chen R.-J."/>
            <person name="Lu D.-C."/>
            <person name="Zhu K.-L."/>
            <person name="Du Z.-J."/>
        </authorList>
    </citation>
    <scope>NUCLEOTIDE SEQUENCE</scope>
    <source>
        <strain evidence="3">N1Y112</strain>
    </source>
</reference>
<dbReference type="EMBL" id="JADEYS010000015">
    <property type="protein sequence ID" value="MBE9398474.1"/>
    <property type="molecule type" value="Genomic_DNA"/>
</dbReference>
<name>A0A8J7K026_9GAMM</name>